<accession>A0ABX1X1V2</accession>
<comment type="caution">
    <text evidence="2">The sequence shown here is derived from an EMBL/GenBank/DDBJ whole genome shotgun (WGS) entry which is preliminary data.</text>
</comment>
<dbReference type="NCBIfam" id="TIGR04183">
    <property type="entry name" value="Por_Secre_tail"/>
    <property type="match status" value="1"/>
</dbReference>
<dbReference type="EMBL" id="RZNH01000059">
    <property type="protein sequence ID" value="NOU62252.1"/>
    <property type="molecule type" value="Genomic_DNA"/>
</dbReference>
<keyword evidence="3" id="KW-1185">Reference proteome</keyword>
<gene>
    <name evidence="2" type="ORF">ELS83_20855</name>
</gene>
<proteinExistence type="predicted"/>
<name>A0ABX1X1V2_9BACT</name>
<feature type="non-terminal residue" evidence="2">
    <location>
        <position position="1"/>
    </location>
</feature>
<dbReference type="Pfam" id="PF18962">
    <property type="entry name" value="Por_Secre_tail"/>
    <property type="match status" value="1"/>
</dbReference>
<dbReference type="RefSeq" id="WP_171597511.1">
    <property type="nucleotide sequence ID" value="NZ_RZNH01000059.1"/>
</dbReference>
<protein>
    <submittedName>
        <fullName evidence="2">T9SS type A sorting domain-containing protein</fullName>
    </submittedName>
</protein>
<sequence length="640" mass="68017">LTASASSELAVSFELVSGPATLVGNEITITGAGSVSVKAIQLGNENYAAAEEVVRTFAVNKAAQIITFPELADREYKPENIGLMASASSGLPITYEVLEGPATLNGNSINIDGAGEIRIVAKQLGNDNYQEAEPVIQTFTVFKAKQSISFEAIADRTFKNEAIALHASSDAAHVMEVGFRIISGPASINGTHLVIEGAGTIEVEAFQDGNENYEAAIPVRQVFTVYKASQTITFDEIADQPSNVTSINLVASASSGLAVSFELISGPASLYGNVLSITGAGEIAVKAIQLGDSNYEAAEEVIRTFTVGKASQTITFAEISDRTYGDAPIVLQASATSGLTVNFELVSGPASVNGNELTINGVGEITVKAVQPGNDQYEAAEEVARSFTVSKAAQTITFAEIADKTYGDAAFTLEASASSELAVSFELVSGPATLTGNELSIIGTGEISVKASQLGNENYEAAEAVTRNFFVYKADQVISFEPIEDYILGGEPIELIAESDTGLEIEFEIVEGDGELNGNLLTPNAVGNFIVRAYQSGNENYNYAQATQEFTVDQATGIEDVFAEQMKMYPNPATDFVNLKFPDHDQKLIILSNASGQVIQTVDAYKDLRLNVQSLRSGIYFITIKTDQFVVTKRLMVVNK</sequence>
<evidence type="ECO:0000313" key="3">
    <source>
        <dbReference type="Proteomes" id="UP000732105"/>
    </source>
</evidence>
<evidence type="ECO:0000313" key="2">
    <source>
        <dbReference type="EMBL" id="NOU62252.1"/>
    </source>
</evidence>
<dbReference type="Proteomes" id="UP000732105">
    <property type="component" value="Unassembled WGS sequence"/>
</dbReference>
<dbReference type="InterPro" id="IPR026444">
    <property type="entry name" value="Secre_tail"/>
</dbReference>
<reference evidence="2 3" key="1">
    <citation type="submission" date="2018-12" db="EMBL/GenBank/DDBJ databases">
        <title>Marinifilum JC070 sp. nov., a marine bacterium isolated from Yongle Blue Hole in the South China Sea.</title>
        <authorList>
            <person name="Fu T."/>
        </authorList>
    </citation>
    <scope>NUCLEOTIDE SEQUENCE [LARGE SCALE GENOMIC DNA]</scope>
    <source>
        <strain evidence="2 3">JC070</strain>
    </source>
</reference>
<organism evidence="2 3">
    <name type="scientific">Marinifilum caeruleilacunae</name>
    <dbReference type="NCBI Taxonomy" id="2499076"/>
    <lineage>
        <taxon>Bacteria</taxon>
        <taxon>Pseudomonadati</taxon>
        <taxon>Bacteroidota</taxon>
        <taxon>Bacteroidia</taxon>
        <taxon>Marinilabiliales</taxon>
        <taxon>Marinifilaceae</taxon>
    </lineage>
</organism>
<evidence type="ECO:0000259" key="1">
    <source>
        <dbReference type="Pfam" id="PF18962"/>
    </source>
</evidence>
<feature type="domain" description="Secretion system C-terminal sorting" evidence="1">
    <location>
        <begin position="568"/>
        <end position="637"/>
    </location>
</feature>